<dbReference type="EMBL" id="AKHW03006295">
    <property type="protein sequence ID" value="KYO21036.1"/>
    <property type="molecule type" value="Genomic_DNA"/>
</dbReference>
<protein>
    <submittedName>
        <fullName evidence="2">Uncharacterized protein</fullName>
    </submittedName>
</protein>
<sequence>MHEDPRQQGKYCTKSFSLVGCASDLHNGTWILHVTITKGVPTLISEMRHPENKHHGCFGRLFSVTRRAEEEEIEAQLAVKNKLELYRRVLVKEGIVVRRGQIVKGNSEHYMSAELCIQEVHLHKMLCSRLEQITARQEERLLKTFSGVWTPTLDAAMMHSGSNIFLESCGLQLQKLVKFGSSSSTSPVHSCDLIRYIIYNDEETEVEEGSEFHKFTEQACSVAEKSLIPRIFPSRKSFQSPERETPLPLAMSHHETLSTQASPSSPEGFKNTL</sequence>
<evidence type="ECO:0000313" key="2">
    <source>
        <dbReference type="EMBL" id="KYO21036.1"/>
    </source>
</evidence>
<proteinExistence type="predicted"/>
<evidence type="ECO:0000313" key="3">
    <source>
        <dbReference type="Proteomes" id="UP000050525"/>
    </source>
</evidence>
<gene>
    <name evidence="2" type="ORF">Y1Q_0001350</name>
</gene>
<dbReference type="AlphaFoldDB" id="A0A151M938"/>
<feature type="compositionally biased region" description="Polar residues" evidence="1">
    <location>
        <begin position="257"/>
        <end position="273"/>
    </location>
</feature>
<accession>A0A151M938</accession>
<feature type="region of interest" description="Disordered" evidence="1">
    <location>
        <begin position="234"/>
        <end position="273"/>
    </location>
</feature>
<dbReference type="Proteomes" id="UP000050525">
    <property type="component" value="Unassembled WGS sequence"/>
</dbReference>
<comment type="caution">
    <text evidence="2">The sequence shown here is derived from an EMBL/GenBank/DDBJ whole genome shotgun (WGS) entry which is preliminary data.</text>
</comment>
<keyword evidence="3" id="KW-1185">Reference proteome</keyword>
<name>A0A151M938_ALLMI</name>
<reference evidence="2 3" key="1">
    <citation type="journal article" date="2012" name="Genome Biol.">
        <title>Sequencing three crocodilian genomes to illuminate the evolution of archosaurs and amniotes.</title>
        <authorList>
            <person name="St John J.A."/>
            <person name="Braun E.L."/>
            <person name="Isberg S.R."/>
            <person name="Miles L.G."/>
            <person name="Chong A.Y."/>
            <person name="Gongora J."/>
            <person name="Dalzell P."/>
            <person name="Moran C."/>
            <person name="Bed'hom B."/>
            <person name="Abzhanov A."/>
            <person name="Burgess S.C."/>
            <person name="Cooksey A.M."/>
            <person name="Castoe T.A."/>
            <person name="Crawford N.G."/>
            <person name="Densmore L.D."/>
            <person name="Drew J.C."/>
            <person name="Edwards S.V."/>
            <person name="Faircloth B.C."/>
            <person name="Fujita M.K."/>
            <person name="Greenwold M.J."/>
            <person name="Hoffmann F.G."/>
            <person name="Howard J.M."/>
            <person name="Iguchi T."/>
            <person name="Janes D.E."/>
            <person name="Khan S.Y."/>
            <person name="Kohno S."/>
            <person name="de Koning A.J."/>
            <person name="Lance S.L."/>
            <person name="McCarthy F.M."/>
            <person name="McCormack J.E."/>
            <person name="Merchant M.E."/>
            <person name="Peterson D.G."/>
            <person name="Pollock D.D."/>
            <person name="Pourmand N."/>
            <person name="Raney B.J."/>
            <person name="Roessler K.A."/>
            <person name="Sanford J.R."/>
            <person name="Sawyer R.H."/>
            <person name="Schmidt C.J."/>
            <person name="Triplett E.W."/>
            <person name="Tuberville T.D."/>
            <person name="Venegas-Anaya M."/>
            <person name="Howard J.T."/>
            <person name="Jarvis E.D."/>
            <person name="Guillette L.J.Jr."/>
            <person name="Glenn T.C."/>
            <person name="Green R.E."/>
            <person name="Ray D.A."/>
        </authorList>
    </citation>
    <scope>NUCLEOTIDE SEQUENCE [LARGE SCALE GENOMIC DNA]</scope>
    <source>
        <strain evidence="2">KSC_2009_1</strain>
    </source>
</reference>
<organism evidence="2 3">
    <name type="scientific">Alligator mississippiensis</name>
    <name type="common">American alligator</name>
    <dbReference type="NCBI Taxonomy" id="8496"/>
    <lineage>
        <taxon>Eukaryota</taxon>
        <taxon>Metazoa</taxon>
        <taxon>Chordata</taxon>
        <taxon>Craniata</taxon>
        <taxon>Vertebrata</taxon>
        <taxon>Euteleostomi</taxon>
        <taxon>Archelosauria</taxon>
        <taxon>Archosauria</taxon>
        <taxon>Crocodylia</taxon>
        <taxon>Alligatoridae</taxon>
        <taxon>Alligatorinae</taxon>
        <taxon>Alligator</taxon>
    </lineage>
</organism>
<evidence type="ECO:0000256" key="1">
    <source>
        <dbReference type="SAM" id="MobiDB-lite"/>
    </source>
</evidence>